<dbReference type="PROSITE" id="PS50096">
    <property type="entry name" value="IQ"/>
    <property type="match status" value="1"/>
</dbReference>
<evidence type="ECO:0000259" key="3">
    <source>
        <dbReference type="Pfam" id="PF14647"/>
    </source>
</evidence>
<keyword evidence="6" id="KW-1185">Reference proteome</keyword>
<dbReference type="Proteomes" id="UP000792457">
    <property type="component" value="Unassembled WGS sequence"/>
</dbReference>
<sequence>MLSVMNGEIEYHIRQNYTWAKLPANVKQSLGNSQKEYEKCIINFSIKNQLRYRGNLVRHVHKDEKRYYEDLLAYSKESLLLYPYHLSDVVVRGLRATPFQYYVSVVEATMEKERSYDSLPNFTAADCLRLLGIGRNEYIDLMNQCRSGGRRLFRRRGAAVKDLLPPRPVDVHIEPWWKVQVGCVTEEDMKLVSEMDKEVIDCIIDNGSQRAGDLDYNTVHSLYKKGLIYLDVPIDDDDYIIVPPLEGFVMNRVLGDYFETLLYKIFVSIDEHTAVSELASVLQIDVELVKCAISLYCRLGFAKKKGMPPDPSELHSSWRNSQALSGRRMATTKEAVSLLDLGPFPGYGGEGTPTLTSPGVSSFSGDFSEGEVVSSPVSGSAVPIARGLPSTLAASSSTSSPRSKRVAFLFDSTLTAFLMMGNLSPGLKSHAVTMFEVGKLPDETLPSLLAELCKISCEEGDCEGEARRYFDHALLLRSTLLALRPQQNLTTQTWPPQTPTSEALPSFGANASHGSGTNNSQGISECSSNPDAFRLPLDLVRIESLQSLDPETRSRLLNKNYRLLVSMAPLSKEIRPISSCVPPHLGPAIPEVNSPWFKLFMYHITGSGPPSLLLAKGTRLKQLPAPFGHCERVMVTTWGHDPTILPLSSILFALNDALGHSAVLVQAYGVDHASTELNGPDWWSHPVIQKLAENIDLCHNCGFVTMVKLGKEMLYPQRSAENVLKTLNTQSMSPDAGFSPISGGRTPEGKKSQGSSPRNGVTDKECAAILAEELDALEGAEKSHTQEREKDKIPAEESTDEINFEEVSEERELVKTDSDGWTLLDCSFGVPLFDAEANQEVCHAIVNGGLWEEE</sequence>
<comment type="similarity">
    <text evidence="1">Belongs to the FAM91 family.</text>
</comment>
<feature type="compositionally biased region" description="Polar residues" evidence="2">
    <location>
        <begin position="512"/>
        <end position="526"/>
    </location>
</feature>
<feature type="domain" description="FAM91 N-terminal" evidence="3">
    <location>
        <begin position="12"/>
        <end position="319"/>
    </location>
</feature>
<accession>A0A8K0JYW5</accession>
<evidence type="ECO:0000256" key="1">
    <source>
        <dbReference type="ARBA" id="ARBA00010319"/>
    </source>
</evidence>
<feature type="domain" description="FAM91 C-terminal" evidence="4">
    <location>
        <begin position="526"/>
        <end position="854"/>
    </location>
</feature>
<dbReference type="EMBL" id="KZ308230">
    <property type="protein sequence ID" value="KAG8225235.1"/>
    <property type="molecule type" value="Genomic_DNA"/>
</dbReference>
<evidence type="ECO:0008006" key="7">
    <source>
        <dbReference type="Google" id="ProtNLM"/>
    </source>
</evidence>
<dbReference type="PANTHER" id="PTHR28441:SF2">
    <property type="entry name" value="PROTEIN FAM91A1"/>
    <property type="match status" value="1"/>
</dbReference>
<proteinExistence type="inferred from homology"/>
<evidence type="ECO:0000256" key="2">
    <source>
        <dbReference type="SAM" id="MobiDB-lite"/>
    </source>
</evidence>
<evidence type="ECO:0000259" key="4">
    <source>
        <dbReference type="Pfam" id="PF14648"/>
    </source>
</evidence>
<feature type="region of interest" description="Disordered" evidence="2">
    <location>
        <begin position="727"/>
        <end position="761"/>
    </location>
</feature>
<dbReference type="OrthoDB" id="275996at2759"/>
<dbReference type="AlphaFoldDB" id="A0A8K0JYW5"/>
<evidence type="ECO:0000313" key="5">
    <source>
        <dbReference type="EMBL" id="KAG8225235.1"/>
    </source>
</evidence>
<dbReference type="InterPro" id="IPR028091">
    <property type="entry name" value="FAM91_N_dom"/>
</dbReference>
<dbReference type="Pfam" id="PF14647">
    <property type="entry name" value="FAM91_N"/>
    <property type="match status" value="1"/>
</dbReference>
<feature type="non-terminal residue" evidence="5">
    <location>
        <position position="1"/>
    </location>
</feature>
<reference evidence="5" key="1">
    <citation type="submission" date="2013-04" db="EMBL/GenBank/DDBJ databases">
        <authorList>
            <person name="Qu J."/>
            <person name="Murali S.C."/>
            <person name="Bandaranaike D."/>
            <person name="Bellair M."/>
            <person name="Blankenburg K."/>
            <person name="Chao H."/>
            <person name="Dinh H."/>
            <person name="Doddapaneni H."/>
            <person name="Downs B."/>
            <person name="Dugan-Rocha S."/>
            <person name="Elkadiri S."/>
            <person name="Gnanaolivu R.D."/>
            <person name="Hernandez B."/>
            <person name="Javaid M."/>
            <person name="Jayaseelan J.C."/>
            <person name="Lee S."/>
            <person name="Li M."/>
            <person name="Ming W."/>
            <person name="Munidasa M."/>
            <person name="Muniz J."/>
            <person name="Nguyen L."/>
            <person name="Ongeri F."/>
            <person name="Osuji N."/>
            <person name="Pu L.-L."/>
            <person name="Puazo M."/>
            <person name="Qu C."/>
            <person name="Quiroz J."/>
            <person name="Raj R."/>
            <person name="Weissenberger G."/>
            <person name="Xin Y."/>
            <person name="Zou X."/>
            <person name="Han Y."/>
            <person name="Richards S."/>
            <person name="Worley K."/>
            <person name="Muzny D."/>
            <person name="Gibbs R."/>
        </authorList>
    </citation>
    <scope>NUCLEOTIDE SEQUENCE</scope>
    <source>
        <strain evidence="5">Sampled in the wild</strain>
    </source>
</reference>
<feature type="region of interest" description="Disordered" evidence="2">
    <location>
        <begin position="777"/>
        <end position="799"/>
    </location>
</feature>
<gene>
    <name evidence="5" type="ORF">J437_LFUL009805</name>
</gene>
<feature type="compositionally biased region" description="Basic and acidic residues" evidence="2">
    <location>
        <begin position="779"/>
        <end position="795"/>
    </location>
</feature>
<comment type="caution">
    <text evidence="5">The sequence shown here is derived from an EMBL/GenBank/DDBJ whole genome shotgun (WGS) entry which is preliminary data.</text>
</comment>
<organism evidence="5 6">
    <name type="scientific">Ladona fulva</name>
    <name type="common">Scarce chaser dragonfly</name>
    <name type="synonym">Libellula fulva</name>
    <dbReference type="NCBI Taxonomy" id="123851"/>
    <lineage>
        <taxon>Eukaryota</taxon>
        <taxon>Metazoa</taxon>
        <taxon>Ecdysozoa</taxon>
        <taxon>Arthropoda</taxon>
        <taxon>Hexapoda</taxon>
        <taxon>Insecta</taxon>
        <taxon>Pterygota</taxon>
        <taxon>Palaeoptera</taxon>
        <taxon>Odonata</taxon>
        <taxon>Epiprocta</taxon>
        <taxon>Anisoptera</taxon>
        <taxon>Libelluloidea</taxon>
        <taxon>Libellulidae</taxon>
        <taxon>Ladona</taxon>
    </lineage>
</organism>
<dbReference type="PANTHER" id="PTHR28441">
    <property type="entry name" value="PROTEIN FAM91A1"/>
    <property type="match status" value="1"/>
</dbReference>
<evidence type="ECO:0000313" key="6">
    <source>
        <dbReference type="Proteomes" id="UP000792457"/>
    </source>
</evidence>
<reference evidence="5" key="2">
    <citation type="submission" date="2017-10" db="EMBL/GenBank/DDBJ databases">
        <title>Ladona fulva Genome sequencing and assembly.</title>
        <authorList>
            <person name="Murali S."/>
            <person name="Richards S."/>
            <person name="Bandaranaike D."/>
            <person name="Bellair M."/>
            <person name="Blankenburg K."/>
            <person name="Chao H."/>
            <person name="Dinh H."/>
            <person name="Doddapaneni H."/>
            <person name="Dugan-Rocha S."/>
            <person name="Elkadiri S."/>
            <person name="Gnanaolivu R."/>
            <person name="Hernandez B."/>
            <person name="Skinner E."/>
            <person name="Javaid M."/>
            <person name="Lee S."/>
            <person name="Li M."/>
            <person name="Ming W."/>
            <person name="Munidasa M."/>
            <person name="Muniz J."/>
            <person name="Nguyen L."/>
            <person name="Hughes D."/>
            <person name="Osuji N."/>
            <person name="Pu L.-L."/>
            <person name="Puazo M."/>
            <person name="Qu C."/>
            <person name="Quiroz J."/>
            <person name="Raj R."/>
            <person name="Weissenberger G."/>
            <person name="Xin Y."/>
            <person name="Zou X."/>
            <person name="Han Y."/>
            <person name="Worley K."/>
            <person name="Muzny D."/>
            <person name="Gibbs R."/>
        </authorList>
    </citation>
    <scope>NUCLEOTIDE SEQUENCE</scope>
    <source>
        <strain evidence="5">Sampled in the wild</strain>
    </source>
</reference>
<name>A0A8K0JYW5_LADFU</name>
<dbReference type="Pfam" id="PF14648">
    <property type="entry name" value="FAM91_C"/>
    <property type="match status" value="2"/>
</dbReference>
<feature type="region of interest" description="Disordered" evidence="2">
    <location>
        <begin position="490"/>
        <end position="526"/>
    </location>
</feature>
<feature type="domain" description="FAM91 C-terminal" evidence="4">
    <location>
        <begin position="403"/>
        <end position="501"/>
    </location>
</feature>
<protein>
    <recommendedName>
        <fullName evidence="7">Protein FAM91A1</fullName>
    </recommendedName>
</protein>
<dbReference type="InterPro" id="IPR039199">
    <property type="entry name" value="FAM91"/>
</dbReference>
<dbReference type="InterPro" id="IPR028097">
    <property type="entry name" value="FAM91_C_dom"/>
</dbReference>